<dbReference type="GO" id="GO:0003924">
    <property type="term" value="F:GTPase activity"/>
    <property type="evidence" value="ECO:0007669"/>
    <property type="project" value="InterPro"/>
</dbReference>
<proteinExistence type="predicted"/>
<dbReference type="PANTHER" id="PTHR10465">
    <property type="entry name" value="TRANSMEMBRANE GTPASE FZO1"/>
    <property type="match status" value="1"/>
</dbReference>
<dbReference type="InterPro" id="IPR027417">
    <property type="entry name" value="P-loop_NTPase"/>
</dbReference>
<evidence type="ECO:0000259" key="7">
    <source>
        <dbReference type="Pfam" id="PF00350"/>
    </source>
</evidence>
<dbReference type="InterPro" id="IPR027094">
    <property type="entry name" value="Mitofusin_fam"/>
</dbReference>
<protein>
    <recommendedName>
        <fullName evidence="7">Dynamin N-terminal domain-containing protein</fullName>
    </recommendedName>
</protein>
<gene>
    <name evidence="8" type="ORF">BTJ39_16670</name>
</gene>
<evidence type="ECO:0000256" key="5">
    <source>
        <dbReference type="ARBA" id="ARBA00023136"/>
    </source>
</evidence>
<feature type="domain" description="Dynamin N-terminal" evidence="7">
    <location>
        <begin position="56"/>
        <end position="194"/>
    </location>
</feature>
<dbReference type="SUPFAM" id="SSF52540">
    <property type="entry name" value="P-loop containing nucleoside triphosphate hydrolases"/>
    <property type="match status" value="1"/>
</dbReference>
<keyword evidence="6" id="KW-0175">Coiled coil</keyword>
<dbReference type="PANTHER" id="PTHR10465:SF0">
    <property type="entry name" value="SARCALUMENIN"/>
    <property type="match status" value="1"/>
</dbReference>
<comment type="subcellular location">
    <subcellularLocation>
        <location evidence="1">Membrane</location>
    </subcellularLocation>
</comment>
<evidence type="ECO:0000313" key="8">
    <source>
        <dbReference type="EMBL" id="OON38725.1"/>
    </source>
</evidence>
<evidence type="ECO:0000256" key="2">
    <source>
        <dbReference type="ARBA" id="ARBA00022741"/>
    </source>
</evidence>
<dbReference type="GO" id="GO:0016020">
    <property type="term" value="C:membrane"/>
    <property type="evidence" value="ECO:0007669"/>
    <property type="project" value="UniProtKB-SubCell"/>
</dbReference>
<dbReference type="EMBL" id="MRUL01000013">
    <property type="protein sequence ID" value="OON38725.1"/>
    <property type="molecule type" value="Genomic_DNA"/>
</dbReference>
<dbReference type="Gene3D" id="3.40.50.300">
    <property type="entry name" value="P-loop containing nucleotide triphosphate hydrolases"/>
    <property type="match status" value="1"/>
</dbReference>
<evidence type="ECO:0000256" key="6">
    <source>
        <dbReference type="SAM" id="Coils"/>
    </source>
</evidence>
<dbReference type="Pfam" id="PF00350">
    <property type="entry name" value="Dynamin_N"/>
    <property type="match status" value="1"/>
</dbReference>
<dbReference type="InterPro" id="IPR045063">
    <property type="entry name" value="Dynamin_N"/>
</dbReference>
<evidence type="ECO:0000256" key="1">
    <source>
        <dbReference type="ARBA" id="ARBA00004370"/>
    </source>
</evidence>
<keyword evidence="5" id="KW-0472">Membrane</keyword>
<keyword evidence="2" id="KW-0547">Nucleotide-binding</keyword>
<reference evidence="8 9" key="1">
    <citation type="submission" date="2016-12" db="EMBL/GenBank/DDBJ databases">
        <title>Izhakiella australiana sp. nov. of genus Izhakiella isolated from Australian desert.</title>
        <authorList>
            <person name="Ji M."/>
        </authorList>
    </citation>
    <scope>NUCLEOTIDE SEQUENCE [LARGE SCALE GENOMIC DNA]</scope>
    <source>
        <strain evidence="8 9">D4N98</strain>
    </source>
</reference>
<name>A0A1S8YIG4_9GAMM</name>
<evidence type="ECO:0000256" key="3">
    <source>
        <dbReference type="ARBA" id="ARBA00022801"/>
    </source>
</evidence>
<accession>A0A1S8YIG4</accession>
<comment type="caution">
    <text evidence="8">The sequence shown here is derived from an EMBL/GenBank/DDBJ whole genome shotgun (WGS) entry which is preliminary data.</text>
</comment>
<feature type="coiled-coil region" evidence="6">
    <location>
        <begin position="293"/>
        <end position="351"/>
    </location>
</feature>
<keyword evidence="3" id="KW-0378">Hydrolase</keyword>
<organism evidence="8 9">
    <name type="scientific">Izhakiella australiensis</name>
    <dbReference type="NCBI Taxonomy" id="1926881"/>
    <lineage>
        <taxon>Bacteria</taxon>
        <taxon>Pseudomonadati</taxon>
        <taxon>Pseudomonadota</taxon>
        <taxon>Gammaproteobacteria</taxon>
        <taxon>Enterobacterales</taxon>
        <taxon>Erwiniaceae</taxon>
        <taxon>Izhakiella</taxon>
    </lineage>
</organism>
<dbReference type="STRING" id="1926881.BTJ39_16670"/>
<dbReference type="GO" id="GO:0005525">
    <property type="term" value="F:GTP binding"/>
    <property type="evidence" value="ECO:0007669"/>
    <property type="project" value="UniProtKB-KW"/>
</dbReference>
<dbReference type="OrthoDB" id="9816479at2"/>
<dbReference type="RefSeq" id="WP_078003822.1">
    <property type="nucleotide sequence ID" value="NZ_MRUL01000013.1"/>
</dbReference>
<evidence type="ECO:0000313" key="9">
    <source>
        <dbReference type="Proteomes" id="UP000190667"/>
    </source>
</evidence>
<sequence length="578" mass="64631">MFERKKALIQYLEAQGALWQEAVNAAPSLLQDLDKDWQTHKQQLAEQLVRSELLIPVTGGFSAGKSSALNALFERDILPVAVSAETAIPAELRYGKQEGLLAVRTDGTEEHHSLAALAELSRQAHQYEVVRLTLDHPLLLAIQPFVLVDMPGFDSAQDAHARAILRYLSRGAFYFWFVNCKDGMLKQQDLQRLEEFRGLDRQFAVFISRCDLCPPQTISEVTSYISDQLATAFGDAIKVATLNENDVSALTDFFSQVNPRELFDQLYLPPVKEFYLRSSMHINTAILALKSSVQQGQQQIADLKKALANIIDQQQRSLSGVDAPSITSTSKRIAGRVRQRLEMEIDELTRQAIVGREPLNRSITAIVRSNILIELKKVTDSRAKKVVETYSDSGLASLNTQFILQEDWLHNLVGQMQQQLINLILGNSSHDASTTATASIGNAGAVFRSGTDVLNRKIQHPVINVVLTVLTRLVNTLFDKYSARLQQEQTRRAMSEDLIPAVVQQVEEMVAEALLTIEKQLNQAVAQAFSARISEQKEIVEKAQQTVLSERQQQDQTLANLERCRAALNQLTESTLMR</sequence>
<keyword evidence="9" id="KW-1185">Reference proteome</keyword>
<dbReference type="AlphaFoldDB" id="A0A1S8YIG4"/>
<keyword evidence="4" id="KW-0342">GTP-binding</keyword>
<dbReference type="Proteomes" id="UP000190667">
    <property type="component" value="Unassembled WGS sequence"/>
</dbReference>
<evidence type="ECO:0000256" key="4">
    <source>
        <dbReference type="ARBA" id="ARBA00023134"/>
    </source>
</evidence>